<keyword evidence="3" id="KW-1185">Reference proteome</keyword>
<dbReference type="STRING" id="989370.AOQ71_19750"/>
<evidence type="ECO:0000259" key="1">
    <source>
        <dbReference type="Pfam" id="PF07883"/>
    </source>
</evidence>
<dbReference type="AlphaFoldDB" id="A0A0R3DJZ3"/>
<dbReference type="InterPro" id="IPR013096">
    <property type="entry name" value="Cupin_2"/>
</dbReference>
<dbReference type="InterPro" id="IPR011051">
    <property type="entry name" value="RmlC_Cupin_sf"/>
</dbReference>
<dbReference type="Gene3D" id="2.60.120.10">
    <property type="entry name" value="Jelly Rolls"/>
    <property type="match status" value="1"/>
</dbReference>
<dbReference type="EMBL" id="LJYG01000085">
    <property type="protein sequence ID" value="KRQ10202.1"/>
    <property type="molecule type" value="Genomic_DNA"/>
</dbReference>
<evidence type="ECO:0000313" key="2">
    <source>
        <dbReference type="EMBL" id="KRQ10202.1"/>
    </source>
</evidence>
<name>A0A0R3DJZ3_9BRAD</name>
<organism evidence="2 3">
    <name type="scientific">Bradyrhizobium manausense</name>
    <dbReference type="NCBI Taxonomy" id="989370"/>
    <lineage>
        <taxon>Bacteria</taxon>
        <taxon>Pseudomonadati</taxon>
        <taxon>Pseudomonadota</taxon>
        <taxon>Alphaproteobacteria</taxon>
        <taxon>Hyphomicrobiales</taxon>
        <taxon>Nitrobacteraceae</taxon>
        <taxon>Bradyrhizobium</taxon>
    </lineage>
</organism>
<evidence type="ECO:0000313" key="3">
    <source>
        <dbReference type="Proteomes" id="UP000051936"/>
    </source>
</evidence>
<comment type="caution">
    <text evidence="2">The sequence shown here is derived from an EMBL/GenBank/DDBJ whole genome shotgun (WGS) entry which is preliminary data.</text>
</comment>
<sequence length="152" mass="16860">MKSEITGITRANEGIQGISWNILGQTYVPKSNSENSFSWHATLPPGTFVPPHIHPDQDEYLYMLEGKLDFVLGNSEAQATPGDLIRLGMGVPHGIFNKSDQTAKVLFWVSPTKKLFDLFWGLHNMKEQKPEDVVAMAAEYNIHFLPPPPGAG</sequence>
<dbReference type="Pfam" id="PF07883">
    <property type="entry name" value="Cupin_2"/>
    <property type="match status" value="1"/>
</dbReference>
<reference evidence="2 3" key="1">
    <citation type="submission" date="2015-09" db="EMBL/GenBank/DDBJ databases">
        <title>Draft Genome Sequence of Bradyrhizobium manausense Strain BR 3351T, a Novel Symbiotic Nitrogen-Fixing Alphaproteobacterium Isolated from Brazilian Amazon Rain Forest.</title>
        <authorList>
            <person name="De Araujo J.L."/>
            <person name="Zilli J.E."/>
        </authorList>
    </citation>
    <scope>NUCLEOTIDE SEQUENCE [LARGE SCALE GENOMIC DNA]</scope>
    <source>
        <strain evidence="2 3">BR3351</strain>
    </source>
</reference>
<dbReference type="CDD" id="cd02208">
    <property type="entry name" value="cupin_RmlC-like"/>
    <property type="match status" value="1"/>
</dbReference>
<dbReference type="InterPro" id="IPR014710">
    <property type="entry name" value="RmlC-like_jellyroll"/>
</dbReference>
<dbReference type="InterPro" id="IPR052538">
    <property type="entry name" value="Flavonoid_dioxygenase-like"/>
</dbReference>
<dbReference type="RefSeq" id="WP_057749561.1">
    <property type="nucleotide sequence ID" value="NZ_LJYG01000085.1"/>
</dbReference>
<dbReference type="OrthoDB" id="9791637at2"/>
<dbReference type="PANTHER" id="PTHR43346">
    <property type="entry name" value="LIGAND BINDING DOMAIN PROTEIN, PUTATIVE (AFU_ORTHOLOGUE AFUA_6G14370)-RELATED"/>
    <property type="match status" value="1"/>
</dbReference>
<dbReference type="SUPFAM" id="SSF51182">
    <property type="entry name" value="RmlC-like cupins"/>
    <property type="match status" value="1"/>
</dbReference>
<accession>A0A0R3DJZ3</accession>
<feature type="domain" description="Cupin type-2" evidence="1">
    <location>
        <begin position="40"/>
        <end position="108"/>
    </location>
</feature>
<dbReference type="Proteomes" id="UP000051936">
    <property type="component" value="Unassembled WGS sequence"/>
</dbReference>
<proteinExistence type="predicted"/>
<gene>
    <name evidence="2" type="ORF">AOQ71_19750</name>
</gene>
<dbReference type="PANTHER" id="PTHR43346:SF1">
    <property type="entry name" value="QUERCETIN 2,3-DIOXYGENASE-RELATED"/>
    <property type="match status" value="1"/>
</dbReference>
<protein>
    <submittedName>
        <fullName evidence="2">Cupin</fullName>
    </submittedName>
</protein>